<protein>
    <recommendedName>
        <fullName evidence="3">DUF5745 domain-containing protein</fullName>
    </recommendedName>
</protein>
<comment type="caution">
    <text evidence="4">The sequence shown here is derived from an EMBL/GenBank/DDBJ whole genome shotgun (WGS) entry which is preliminary data.</text>
</comment>
<feature type="domain" description="DUF5745" evidence="3">
    <location>
        <begin position="51"/>
        <end position="109"/>
    </location>
</feature>
<dbReference type="PANTHER" id="PTHR22545">
    <property type="entry name" value="CENTROSOMAL PROTEIN OF 95 KDA"/>
    <property type="match status" value="1"/>
</dbReference>
<dbReference type="PANTHER" id="PTHR22545:SF0">
    <property type="entry name" value="CENTROSOMAL PROTEIN OF 95 KDA"/>
    <property type="match status" value="1"/>
</dbReference>
<feature type="compositionally biased region" description="Pro residues" evidence="2">
    <location>
        <begin position="239"/>
        <end position="252"/>
    </location>
</feature>
<evidence type="ECO:0000256" key="2">
    <source>
        <dbReference type="SAM" id="MobiDB-lite"/>
    </source>
</evidence>
<feature type="compositionally biased region" description="Basic and acidic residues" evidence="2">
    <location>
        <begin position="361"/>
        <end position="372"/>
    </location>
</feature>
<gene>
    <name evidence="4" type="ORF">CRENBAI_011192</name>
</gene>
<feature type="compositionally biased region" description="Acidic residues" evidence="2">
    <location>
        <begin position="119"/>
        <end position="134"/>
    </location>
</feature>
<evidence type="ECO:0000256" key="1">
    <source>
        <dbReference type="SAM" id="Coils"/>
    </source>
</evidence>
<feature type="coiled-coil region" evidence="1">
    <location>
        <begin position="745"/>
        <end position="836"/>
    </location>
</feature>
<feature type="compositionally biased region" description="Basic and acidic residues" evidence="2">
    <location>
        <begin position="135"/>
        <end position="154"/>
    </location>
</feature>
<name>A0AAV9S5D7_9TELE</name>
<feature type="compositionally biased region" description="Polar residues" evidence="2">
    <location>
        <begin position="449"/>
        <end position="466"/>
    </location>
</feature>
<organism evidence="4 5">
    <name type="scientific">Crenichthys baileyi</name>
    <name type="common">White River springfish</name>
    <dbReference type="NCBI Taxonomy" id="28760"/>
    <lineage>
        <taxon>Eukaryota</taxon>
        <taxon>Metazoa</taxon>
        <taxon>Chordata</taxon>
        <taxon>Craniata</taxon>
        <taxon>Vertebrata</taxon>
        <taxon>Euteleostomi</taxon>
        <taxon>Actinopterygii</taxon>
        <taxon>Neopterygii</taxon>
        <taxon>Teleostei</taxon>
        <taxon>Neoteleostei</taxon>
        <taxon>Acanthomorphata</taxon>
        <taxon>Ovalentaria</taxon>
        <taxon>Atherinomorphae</taxon>
        <taxon>Cyprinodontiformes</taxon>
        <taxon>Goodeidae</taxon>
        <taxon>Crenichthys</taxon>
    </lineage>
</organism>
<feature type="compositionally biased region" description="Basic and acidic residues" evidence="2">
    <location>
        <begin position="397"/>
        <end position="412"/>
    </location>
</feature>
<dbReference type="Proteomes" id="UP001311232">
    <property type="component" value="Unassembled WGS sequence"/>
</dbReference>
<feature type="compositionally biased region" description="Polar residues" evidence="2">
    <location>
        <begin position="269"/>
        <end position="292"/>
    </location>
</feature>
<dbReference type="EMBL" id="JAHHUM010000887">
    <property type="protein sequence ID" value="KAK5616432.1"/>
    <property type="molecule type" value="Genomic_DNA"/>
</dbReference>
<sequence>MGTQEGERNWVDVANDLLSRCNVNLRLRKISDCNADVFITLYENILGETVPDYIALACSQEDDVHNVQSVIDSLSLDYLQISLSHITGENVVRGDKESIKNLLEIFDGLLEYLNEEINEESQNGDELNDPPNEDEGGKSKEATSLEATEQKDTQQEETSVSPSVESTHNSEEAGSTSGFIGLGGSAQTFTNKQEEPAVAPQTSDAVSSSGPVGSKGAPHSEQIYSAIPLQPPNQRNTPLCPPDTNPQSPSRPPTAAALSQGPIGEETTSDPTQVENSKLVTETLTNGITSPCLSPAESEKSASSQRGTKAEVEGETLEPTNGGPRKVLFRTQPDVLFLTLQDEVTATTPSPPDTEEDEEDLSRTQRFKDRGTSHRKNTSIRRAVAEESLAHQRKRNKEAEKELHHISEKLSHRLEELDLMLKRVLGESEMREEDRQSHCSDSVMEGQRTLRQPTVTPDPESANQTLSASPSPPPDRRSLHGKLEDAMAEALSLDDERQTNLQVSDHSKRGESHHRPPQRNFNKQLENEAYEEELRRYDERERTKLQRARLKAQRAEQEYREAILRDVSPSPRPSPGKTKAQHKTQTGAQKRLEGPRKAPSLTIKENELLPLLREELPHLHISPHALGRMWEQQRQQVDRLHALSSSPSPHRYKLSRQLEEAQRKHDLLVDLVRKDQDHNRRLKEFKDRIQQQKSVQNKLREQRQQIARAKKYHNDYHVQHRARLMRARTKEERMFRQLFEEGLGLQKLQLREQRAYAKEQRLEHQRRHQDQIESLENYYKDQFSLLAEKLAQEREEIQVRKKAQEKALLKMKRELRSRMEREIRDLQRIIIQKDEDDHFQDLEVQRLRNRVHMASFQYNTSYLH</sequence>
<feature type="coiled-coil region" evidence="1">
    <location>
        <begin position="682"/>
        <end position="712"/>
    </location>
</feature>
<dbReference type="GO" id="GO:0005813">
    <property type="term" value="C:centrosome"/>
    <property type="evidence" value="ECO:0007669"/>
    <property type="project" value="InterPro"/>
</dbReference>
<dbReference type="GO" id="GO:0000922">
    <property type="term" value="C:spindle pole"/>
    <property type="evidence" value="ECO:0007669"/>
    <property type="project" value="InterPro"/>
</dbReference>
<feature type="compositionally biased region" description="Low complexity" evidence="2">
    <location>
        <begin position="156"/>
        <end position="167"/>
    </location>
</feature>
<feature type="compositionally biased region" description="Polar residues" evidence="2">
    <location>
        <begin position="200"/>
        <end position="211"/>
    </location>
</feature>
<dbReference type="Pfam" id="PF19016">
    <property type="entry name" value="DUF5745"/>
    <property type="match status" value="1"/>
</dbReference>
<evidence type="ECO:0000313" key="4">
    <source>
        <dbReference type="EMBL" id="KAK5616432.1"/>
    </source>
</evidence>
<dbReference type="InterPro" id="IPR026619">
    <property type="entry name" value="CEP95"/>
</dbReference>
<feature type="compositionally biased region" description="Basic and acidic residues" evidence="2">
    <location>
        <begin position="505"/>
        <end position="514"/>
    </location>
</feature>
<proteinExistence type="predicted"/>
<keyword evidence="5" id="KW-1185">Reference proteome</keyword>
<reference evidence="4 5" key="1">
    <citation type="submission" date="2021-06" db="EMBL/GenBank/DDBJ databases">
        <authorList>
            <person name="Palmer J.M."/>
        </authorList>
    </citation>
    <scope>NUCLEOTIDE SEQUENCE [LARGE SCALE GENOMIC DNA]</scope>
    <source>
        <strain evidence="4 5">MEX-2019</strain>
        <tissue evidence="4">Muscle</tissue>
    </source>
</reference>
<feature type="region of interest" description="Disordered" evidence="2">
    <location>
        <begin position="561"/>
        <end position="600"/>
    </location>
</feature>
<feature type="compositionally biased region" description="Basic and acidic residues" evidence="2">
    <location>
        <begin position="428"/>
        <end position="438"/>
    </location>
</feature>
<dbReference type="AlphaFoldDB" id="A0AAV9S5D7"/>
<feature type="region of interest" description="Disordered" evidence="2">
    <location>
        <begin position="119"/>
        <end position="412"/>
    </location>
</feature>
<keyword evidence="1" id="KW-0175">Coiled coil</keyword>
<evidence type="ECO:0000313" key="5">
    <source>
        <dbReference type="Proteomes" id="UP001311232"/>
    </source>
</evidence>
<feature type="compositionally biased region" description="Basic and acidic residues" evidence="2">
    <location>
        <begin position="474"/>
        <end position="485"/>
    </location>
</feature>
<evidence type="ECO:0000259" key="3">
    <source>
        <dbReference type="Pfam" id="PF19016"/>
    </source>
</evidence>
<dbReference type="InterPro" id="IPR044039">
    <property type="entry name" value="DUF5745"/>
</dbReference>
<feature type="region of interest" description="Disordered" evidence="2">
    <location>
        <begin position="428"/>
        <end position="527"/>
    </location>
</feature>
<accession>A0AAV9S5D7</accession>